<proteinExistence type="predicted"/>
<organism evidence="1 2">
    <name type="scientific">Panagrolaimus sp. JU765</name>
    <dbReference type="NCBI Taxonomy" id="591449"/>
    <lineage>
        <taxon>Eukaryota</taxon>
        <taxon>Metazoa</taxon>
        <taxon>Ecdysozoa</taxon>
        <taxon>Nematoda</taxon>
        <taxon>Chromadorea</taxon>
        <taxon>Rhabditida</taxon>
        <taxon>Tylenchina</taxon>
        <taxon>Panagrolaimomorpha</taxon>
        <taxon>Panagrolaimoidea</taxon>
        <taxon>Panagrolaimidae</taxon>
        <taxon>Panagrolaimus</taxon>
    </lineage>
</organism>
<evidence type="ECO:0000313" key="2">
    <source>
        <dbReference type="WBParaSite" id="JU765_v2.g13370.t1"/>
    </source>
</evidence>
<accession>A0AC34Q6Q4</accession>
<reference evidence="2" key="1">
    <citation type="submission" date="2022-11" db="UniProtKB">
        <authorList>
            <consortium name="WormBaseParasite"/>
        </authorList>
    </citation>
    <scope>IDENTIFICATION</scope>
</reference>
<dbReference type="Proteomes" id="UP000887576">
    <property type="component" value="Unplaced"/>
</dbReference>
<sequence>MYIISENDNLLERLKLLIQSSPLGDEQQPNSPKNSSGSDSESDVEVSAFTATLMENRIVCGPGEKFIILVGREWNRQVTDTVADVARHIMSMDNNGRILVIKKDLANGDQQELRILIENVHEEWRSEWTYQFEKTRKLGDSAARREWIKKIDKWTSPTPPQFSIVDFDDQLLTQKIQSYFEIPMLMKITDWSPVENAKLFTKPPALHWTNYPREAEIQVSFKFTFPSGTLFESLIRELTSESKNYRKWEYDYEWTNGILLREDLVKTTIVRSDHHVLEISGRIDKDEVADEDSSTPFRSVWPYLSKVLRVVVDTLDNYPSLPYTMNVVFIGEIFFETAKQTEETKLNARSLDAIQTFGALERVHSVRFKVGENIYSLNLKQAFPGFEPHTIQDFWLMTPDEAKTKTLNFPPSPKITTQDSPFQPHSNSQLTGSSGTHLNVAKNKGRRVSFGAIKAIPNSGTLLPRTGSGGGFEPPQEVDSHQLHAPDVSPSHSGGEEDDHSTRSSNSKSRDTLSDYVENIVQKTIDEVLVLE</sequence>
<dbReference type="WBParaSite" id="JU765_v2.g13370.t1">
    <property type="protein sequence ID" value="JU765_v2.g13370.t1"/>
    <property type="gene ID" value="JU765_v2.g13370"/>
</dbReference>
<name>A0AC34Q6Q4_9BILA</name>
<protein>
    <submittedName>
        <fullName evidence="2">Uncharacterized protein</fullName>
    </submittedName>
</protein>
<evidence type="ECO:0000313" key="1">
    <source>
        <dbReference type="Proteomes" id="UP000887576"/>
    </source>
</evidence>